<reference evidence="1 2" key="1">
    <citation type="submission" date="2021-06" db="EMBL/GenBank/DDBJ databases">
        <authorList>
            <person name="Palmer J.M."/>
        </authorList>
    </citation>
    <scope>NUCLEOTIDE SEQUENCE [LARGE SCALE GENOMIC DNA]</scope>
    <source>
        <strain evidence="1 2">XC_2019</strain>
        <tissue evidence="1">Muscle</tissue>
    </source>
</reference>
<gene>
    <name evidence="1" type="ORF">XENOCAPTIV_026967</name>
</gene>
<comment type="caution">
    <text evidence="1">The sequence shown here is derived from an EMBL/GenBank/DDBJ whole genome shotgun (WGS) entry which is preliminary data.</text>
</comment>
<dbReference type="Proteomes" id="UP001434883">
    <property type="component" value="Unassembled WGS sequence"/>
</dbReference>
<dbReference type="EMBL" id="JAHRIN010000684">
    <property type="protein sequence ID" value="MEQ2191345.1"/>
    <property type="molecule type" value="Genomic_DNA"/>
</dbReference>
<organism evidence="1 2">
    <name type="scientific">Xenoophorus captivus</name>
    <dbReference type="NCBI Taxonomy" id="1517983"/>
    <lineage>
        <taxon>Eukaryota</taxon>
        <taxon>Metazoa</taxon>
        <taxon>Chordata</taxon>
        <taxon>Craniata</taxon>
        <taxon>Vertebrata</taxon>
        <taxon>Euteleostomi</taxon>
        <taxon>Actinopterygii</taxon>
        <taxon>Neopterygii</taxon>
        <taxon>Teleostei</taxon>
        <taxon>Neoteleostei</taxon>
        <taxon>Acanthomorphata</taxon>
        <taxon>Ovalentaria</taxon>
        <taxon>Atherinomorphae</taxon>
        <taxon>Cyprinodontiformes</taxon>
        <taxon>Goodeidae</taxon>
        <taxon>Xenoophorus</taxon>
    </lineage>
</organism>
<evidence type="ECO:0000313" key="1">
    <source>
        <dbReference type="EMBL" id="MEQ2191345.1"/>
    </source>
</evidence>
<sequence>MFVSKFFNLLILYTIKRNWGGEQKINDMLPKVFAHPFKCSNHFYEIKHLGMQTVSTNICERMDGFQELSEFQRGTVIGCHLYNTFSHEIVAPKYSTINCQWYYKKVEAIGNDSNSTTNG</sequence>
<proteinExistence type="predicted"/>
<accession>A0ABV0Q6C2</accession>
<evidence type="ECO:0000313" key="2">
    <source>
        <dbReference type="Proteomes" id="UP001434883"/>
    </source>
</evidence>
<name>A0ABV0Q6C2_9TELE</name>
<protein>
    <submittedName>
        <fullName evidence="1">Uncharacterized protein</fullName>
    </submittedName>
</protein>
<keyword evidence="2" id="KW-1185">Reference proteome</keyword>